<dbReference type="SUPFAM" id="SSF48452">
    <property type="entry name" value="TPR-like"/>
    <property type="match status" value="1"/>
</dbReference>
<dbReference type="AlphaFoldDB" id="A0A0J1H2J7"/>
<evidence type="ECO:0000256" key="5">
    <source>
        <dbReference type="ARBA" id="ARBA00022803"/>
    </source>
</evidence>
<gene>
    <name evidence="7" type="ORF">ABT56_10720</name>
</gene>
<dbReference type="NCBIfam" id="TIGR02521">
    <property type="entry name" value="type_IV_pilW"/>
    <property type="match status" value="1"/>
</dbReference>
<dbReference type="Pfam" id="PF07719">
    <property type="entry name" value="TPR_2"/>
    <property type="match status" value="2"/>
</dbReference>
<dbReference type="Gene3D" id="1.25.40.10">
    <property type="entry name" value="Tetratricopeptide repeat domain"/>
    <property type="match status" value="1"/>
</dbReference>
<comment type="caution">
    <text evidence="7">The sequence shown here is derived from an EMBL/GenBank/DDBJ whole genome shotgun (WGS) entry which is preliminary data.</text>
</comment>
<dbReference type="InterPro" id="IPR051939">
    <property type="entry name" value="Glycosyltr_41/O-GlcNAc_trsf"/>
</dbReference>
<accession>A0A0J1H2J7</accession>
<comment type="pathway">
    <text evidence="1">Protein modification; protein glycosylation.</text>
</comment>
<dbReference type="InterPro" id="IPR013105">
    <property type="entry name" value="TPR_2"/>
</dbReference>
<sequence length="252" mass="29177">MVRWTVYPLLCSLLIGCVTVDESGTEQREVDEIQAAEARITLGLTYMKNGQWQRARDNLELALEYAPKYYRAQNAMAYYYQRVDEPEQAEAMYRQALRDSPKNGDVKNNFGVFLCSQGRYDEAISAFEGAIKQPYYYLTSASYENAGLCSLKAGNNPEAREYFTKALSYDPYRAKSMLELSLLDIEEGNLNEARVRLFKFNKRYGYKADSLWLLVQLEHKADRESLVSKYAGILEQEYPDSLQYQKYLANEY</sequence>
<reference evidence="7 8" key="1">
    <citation type="submission" date="2015-05" db="EMBL/GenBank/DDBJ databases">
        <title>Photobacterium galathea sp. nov.</title>
        <authorList>
            <person name="Machado H."/>
            <person name="Gram L."/>
        </authorList>
    </citation>
    <scope>NUCLEOTIDE SEQUENCE [LARGE SCALE GENOMIC DNA]</scope>
    <source>
        <strain evidence="7 8">CGMCC 1.12159</strain>
    </source>
</reference>
<organism evidence="7 8">
    <name type="scientific">Photobacterium aquae</name>
    <dbReference type="NCBI Taxonomy" id="1195763"/>
    <lineage>
        <taxon>Bacteria</taxon>
        <taxon>Pseudomonadati</taxon>
        <taxon>Pseudomonadota</taxon>
        <taxon>Gammaproteobacteria</taxon>
        <taxon>Vibrionales</taxon>
        <taxon>Vibrionaceae</taxon>
        <taxon>Photobacterium</taxon>
    </lineage>
</organism>
<keyword evidence="2" id="KW-0328">Glycosyltransferase</keyword>
<name>A0A0J1H2J7_9GAMM</name>
<feature type="repeat" description="TPR" evidence="6">
    <location>
        <begin position="36"/>
        <end position="69"/>
    </location>
</feature>
<dbReference type="Proteomes" id="UP000036097">
    <property type="component" value="Unassembled WGS sequence"/>
</dbReference>
<dbReference type="PANTHER" id="PTHR44835:SF1">
    <property type="entry name" value="PROTEIN O-GLCNAC TRANSFERASE"/>
    <property type="match status" value="1"/>
</dbReference>
<dbReference type="PROSITE" id="PS50005">
    <property type="entry name" value="TPR"/>
    <property type="match status" value="3"/>
</dbReference>
<keyword evidence="4" id="KW-0677">Repeat</keyword>
<dbReference type="InterPro" id="IPR013360">
    <property type="entry name" value="Pilus_4_PilW"/>
</dbReference>
<dbReference type="RefSeq" id="WP_047878848.1">
    <property type="nucleotide sequence ID" value="NZ_LDOT01000012.1"/>
</dbReference>
<feature type="repeat" description="TPR" evidence="6">
    <location>
        <begin position="140"/>
        <end position="173"/>
    </location>
</feature>
<dbReference type="PANTHER" id="PTHR44835">
    <property type="entry name" value="UDP-N-ACETYLGLUCOSAMINE--PEPTIDE N-ACETYLGLUCOSAMINYLTRANSFERASE SPINDLY-RELATED"/>
    <property type="match status" value="1"/>
</dbReference>
<evidence type="ECO:0000256" key="2">
    <source>
        <dbReference type="ARBA" id="ARBA00022676"/>
    </source>
</evidence>
<dbReference type="STRING" id="1195763.ABT56_10720"/>
<evidence type="ECO:0000313" key="7">
    <source>
        <dbReference type="EMBL" id="KLV05986.1"/>
    </source>
</evidence>
<dbReference type="InterPro" id="IPR019734">
    <property type="entry name" value="TPR_rpt"/>
</dbReference>
<dbReference type="SMART" id="SM00028">
    <property type="entry name" value="TPR"/>
    <property type="match status" value="4"/>
</dbReference>
<proteinExistence type="predicted"/>
<protein>
    <submittedName>
        <fullName evidence="7">Pilus assembly protein PilW</fullName>
    </submittedName>
</protein>
<dbReference type="GO" id="GO:0016757">
    <property type="term" value="F:glycosyltransferase activity"/>
    <property type="evidence" value="ECO:0007669"/>
    <property type="project" value="UniProtKB-KW"/>
</dbReference>
<evidence type="ECO:0000256" key="3">
    <source>
        <dbReference type="ARBA" id="ARBA00022679"/>
    </source>
</evidence>
<evidence type="ECO:0000256" key="6">
    <source>
        <dbReference type="PROSITE-ProRule" id="PRU00339"/>
    </source>
</evidence>
<keyword evidence="3" id="KW-0808">Transferase</keyword>
<dbReference type="PROSITE" id="PS51257">
    <property type="entry name" value="PROKAR_LIPOPROTEIN"/>
    <property type="match status" value="1"/>
</dbReference>
<evidence type="ECO:0000256" key="4">
    <source>
        <dbReference type="ARBA" id="ARBA00022737"/>
    </source>
</evidence>
<dbReference type="InterPro" id="IPR011990">
    <property type="entry name" value="TPR-like_helical_dom_sf"/>
</dbReference>
<dbReference type="Pfam" id="PF13432">
    <property type="entry name" value="TPR_16"/>
    <property type="match status" value="1"/>
</dbReference>
<evidence type="ECO:0000256" key="1">
    <source>
        <dbReference type="ARBA" id="ARBA00004922"/>
    </source>
</evidence>
<dbReference type="OrthoDB" id="9814042at2"/>
<evidence type="ECO:0000313" key="8">
    <source>
        <dbReference type="Proteomes" id="UP000036097"/>
    </source>
</evidence>
<feature type="repeat" description="TPR" evidence="6">
    <location>
        <begin position="70"/>
        <end position="103"/>
    </location>
</feature>
<keyword evidence="5 6" id="KW-0802">TPR repeat</keyword>
<dbReference type="PATRIC" id="fig|1195763.3.peg.2249"/>
<keyword evidence="8" id="KW-1185">Reference proteome</keyword>
<dbReference type="EMBL" id="LDOT01000012">
    <property type="protein sequence ID" value="KLV05986.1"/>
    <property type="molecule type" value="Genomic_DNA"/>
</dbReference>